<reference evidence="1" key="1">
    <citation type="submission" date="2023-11" db="EMBL/GenBank/DDBJ databases">
        <authorList>
            <person name="Poullet M."/>
        </authorList>
    </citation>
    <scope>NUCLEOTIDE SEQUENCE</scope>
    <source>
        <strain evidence="1">E1834</strain>
    </source>
</reference>
<accession>A0ACB0Z4M4</accession>
<dbReference type="EMBL" id="CAVMJV010000024">
    <property type="protein sequence ID" value="CAK5073926.1"/>
    <property type="molecule type" value="Genomic_DNA"/>
</dbReference>
<name>A0ACB0Z4M4_MELEN</name>
<dbReference type="Proteomes" id="UP001497535">
    <property type="component" value="Unassembled WGS sequence"/>
</dbReference>
<proteinExistence type="predicted"/>
<sequence>MFASSTKICLFFISIFTLFQLNNSNCVDIDNPCRGNGKGNCCVGSCVKGKCYCAAYGLKCTGKRQGNCCAGSCNNGRCCINEGHACSDSSHNKKCCSGSRCDGFVCV</sequence>
<evidence type="ECO:0000313" key="2">
    <source>
        <dbReference type="Proteomes" id="UP001497535"/>
    </source>
</evidence>
<protein>
    <submittedName>
        <fullName evidence="1">Uncharacterized protein</fullName>
    </submittedName>
</protein>
<gene>
    <name evidence="1" type="ORF">MENTE1834_LOCUS20618</name>
</gene>
<keyword evidence="2" id="KW-1185">Reference proteome</keyword>
<evidence type="ECO:0000313" key="1">
    <source>
        <dbReference type="EMBL" id="CAK5073926.1"/>
    </source>
</evidence>
<organism evidence="1 2">
    <name type="scientific">Meloidogyne enterolobii</name>
    <name type="common">Root-knot nematode worm</name>
    <name type="synonym">Meloidogyne mayaguensis</name>
    <dbReference type="NCBI Taxonomy" id="390850"/>
    <lineage>
        <taxon>Eukaryota</taxon>
        <taxon>Metazoa</taxon>
        <taxon>Ecdysozoa</taxon>
        <taxon>Nematoda</taxon>
        <taxon>Chromadorea</taxon>
        <taxon>Rhabditida</taxon>
        <taxon>Tylenchina</taxon>
        <taxon>Tylenchomorpha</taxon>
        <taxon>Tylenchoidea</taxon>
        <taxon>Meloidogynidae</taxon>
        <taxon>Meloidogyninae</taxon>
        <taxon>Meloidogyne</taxon>
    </lineage>
</organism>
<comment type="caution">
    <text evidence="1">The sequence shown here is derived from an EMBL/GenBank/DDBJ whole genome shotgun (WGS) entry which is preliminary data.</text>
</comment>